<dbReference type="EMBL" id="QUOU01000001">
    <property type="protein sequence ID" value="REL26030.1"/>
    <property type="molecule type" value="Genomic_DNA"/>
</dbReference>
<keyword evidence="9" id="KW-0326">Glycosidase</keyword>
<dbReference type="AlphaFoldDB" id="A0A3E0TP12"/>
<gene>
    <name evidence="13" type="primary">flgJ</name>
    <name evidence="13" type="ORF">DXX93_05230</name>
</gene>
<dbReference type="GO" id="GO:0016798">
    <property type="term" value="F:hydrolase activity, acting on glycosyl bonds"/>
    <property type="evidence" value="ECO:0007669"/>
    <property type="project" value="UniProtKB-KW"/>
</dbReference>
<sequence length="341" mass="37706">MEVRTVVDNKLAQARNFFDLNGLNNIRQQSNQADQASKKAALKEAAQQFESIFMQMLLKSMRSAQEVLESDSPFNSQSTKFYRDMQDQQMALDMANKGTLGLAELIERQLGGGDGTFTPRSVIRTDNQVPQAQKVTPNVTQLAENFLSSEAQSTDKVSNNRQTNTDIPLAKANATEKTSSAPAPQFNQPKDFVTALTEPAKQVERQLGVPFQVVIAQAALETGWGQKIIKNSDGTSSNNLFNIKADSRWTGAKAQKDTLEFEQGSLVKKNEPFRVYNTISDSVGDYINFLSSGTRYQDALSKPDNVEHFLQGLQKAGYATDPNYADKILGTLKSVTNFLNQ</sequence>
<dbReference type="PANTHER" id="PTHR33308">
    <property type="entry name" value="PEPTIDOGLYCAN HYDROLASE FLGJ"/>
    <property type="match status" value="1"/>
</dbReference>
<comment type="function">
    <text evidence="1">Flagellum-specific muramidase which hydrolyzes the peptidoglycan layer to assemble the rod structure in the periplasmic space.</text>
</comment>
<comment type="caution">
    <text evidence="13">The sequence shown here is derived from an EMBL/GenBank/DDBJ whole genome shotgun (WGS) entry which is preliminary data.</text>
</comment>
<evidence type="ECO:0000256" key="10">
    <source>
        <dbReference type="ARBA" id="ARBA00023316"/>
    </source>
</evidence>
<comment type="subcellular location">
    <subcellularLocation>
        <location evidence="2">Periplasm</location>
    </subcellularLocation>
</comment>
<dbReference type="InterPro" id="IPR051056">
    <property type="entry name" value="Glycosyl_Hydrolase_73"/>
</dbReference>
<name>A0A3E0TP12_9GAMM</name>
<protein>
    <recommendedName>
        <fullName evidence="5">Peptidoglycan hydrolase FlgJ</fullName>
    </recommendedName>
    <alternativeName>
        <fullName evidence="11">Muramidase FlgJ</fullName>
    </alternativeName>
</protein>
<keyword evidence="7" id="KW-1005">Bacterial flagellum biogenesis</keyword>
<evidence type="ECO:0000259" key="12">
    <source>
        <dbReference type="SMART" id="SM00047"/>
    </source>
</evidence>
<evidence type="ECO:0000256" key="3">
    <source>
        <dbReference type="ARBA" id="ARBA00006880"/>
    </source>
</evidence>
<dbReference type="GO" id="GO:0071555">
    <property type="term" value="P:cell wall organization"/>
    <property type="evidence" value="ECO:0007669"/>
    <property type="project" value="UniProtKB-KW"/>
</dbReference>
<reference evidence="13 14" key="1">
    <citation type="submission" date="2018-08" db="EMBL/GenBank/DDBJ databases">
        <title>Thalassotalea euphylliae genome.</title>
        <authorList>
            <person name="Summers S."/>
            <person name="Rice S.A."/>
            <person name="Freckelton M.L."/>
            <person name="Nedved B.T."/>
            <person name="Hadfield M.G."/>
        </authorList>
    </citation>
    <scope>NUCLEOTIDE SEQUENCE [LARGE SCALE GENOMIC DNA]</scope>
    <source>
        <strain evidence="13 14">H1</strain>
    </source>
</reference>
<comment type="similarity">
    <text evidence="4">In the C-terminal section; belongs to the glycosyl hydrolase 73 family.</text>
</comment>
<dbReference type="Gene3D" id="1.10.530.10">
    <property type="match status" value="1"/>
</dbReference>
<dbReference type="NCBIfam" id="TIGR02541">
    <property type="entry name" value="flagell_FlgJ"/>
    <property type="match status" value="1"/>
</dbReference>
<dbReference type="GO" id="GO:0071973">
    <property type="term" value="P:bacterial-type flagellum-dependent cell motility"/>
    <property type="evidence" value="ECO:0007669"/>
    <property type="project" value="TreeGrafter"/>
</dbReference>
<evidence type="ECO:0000256" key="1">
    <source>
        <dbReference type="ARBA" id="ARBA00002954"/>
    </source>
</evidence>
<evidence type="ECO:0000256" key="6">
    <source>
        <dbReference type="ARBA" id="ARBA00022764"/>
    </source>
</evidence>
<dbReference type="OrthoDB" id="289937at2"/>
<keyword evidence="6" id="KW-0574">Periplasm</keyword>
<dbReference type="InterPro" id="IPR019301">
    <property type="entry name" value="Flagellar_prot_FlgJ_N"/>
</dbReference>
<evidence type="ECO:0000256" key="4">
    <source>
        <dbReference type="ARBA" id="ARBA00007974"/>
    </source>
</evidence>
<dbReference type="Gene3D" id="2.10.70.40">
    <property type="entry name" value="peptidoglycan hydrolase"/>
    <property type="match status" value="1"/>
</dbReference>
<evidence type="ECO:0000256" key="8">
    <source>
        <dbReference type="ARBA" id="ARBA00022801"/>
    </source>
</evidence>
<keyword evidence="8 13" id="KW-0378">Hydrolase</keyword>
<dbReference type="Pfam" id="PF01832">
    <property type="entry name" value="Glucosaminidase"/>
    <property type="match status" value="1"/>
</dbReference>
<organism evidence="13 14">
    <name type="scientific">Thalassotalea euphylliae</name>
    <dbReference type="NCBI Taxonomy" id="1655234"/>
    <lineage>
        <taxon>Bacteria</taxon>
        <taxon>Pseudomonadati</taxon>
        <taxon>Pseudomonadota</taxon>
        <taxon>Gammaproteobacteria</taxon>
        <taxon>Alteromonadales</taxon>
        <taxon>Colwelliaceae</taxon>
        <taxon>Thalassotalea</taxon>
    </lineage>
</organism>
<comment type="similarity">
    <text evidence="3">In the N-terminal section; belongs to the FlgJ family.</text>
</comment>
<evidence type="ECO:0000256" key="5">
    <source>
        <dbReference type="ARBA" id="ARBA00013433"/>
    </source>
</evidence>
<keyword evidence="13" id="KW-0966">Cell projection</keyword>
<dbReference type="GO" id="GO:0042597">
    <property type="term" value="C:periplasmic space"/>
    <property type="evidence" value="ECO:0007669"/>
    <property type="project" value="UniProtKB-SubCell"/>
</dbReference>
<accession>A0A3E0TP12</accession>
<dbReference type="GO" id="GO:0004040">
    <property type="term" value="F:amidase activity"/>
    <property type="evidence" value="ECO:0007669"/>
    <property type="project" value="InterPro"/>
</dbReference>
<keyword evidence="13" id="KW-0969">Cilium</keyword>
<keyword evidence="10" id="KW-0961">Cell wall biogenesis/degradation</keyword>
<dbReference type="PANTHER" id="PTHR33308:SF9">
    <property type="entry name" value="PEPTIDOGLYCAN HYDROLASE FLGJ"/>
    <property type="match status" value="1"/>
</dbReference>
<evidence type="ECO:0000256" key="9">
    <source>
        <dbReference type="ARBA" id="ARBA00023295"/>
    </source>
</evidence>
<feature type="domain" description="Mannosyl-glycoprotein endo-beta-N-acetylglucosamidase-like" evidence="12">
    <location>
        <begin position="177"/>
        <end position="337"/>
    </location>
</feature>
<evidence type="ECO:0000256" key="2">
    <source>
        <dbReference type="ARBA" id="ARBA00004418"/>
    </source>
</evidence>
<dbReference type="InterPro" id="IPR002901">
    <property type="entry name" value="MGlyc_endo_b_GlcNAc-like_dom"/>
</dbReference>
<proteinExistence type="inferred from homology"/>
<dbReference type="GO" id="GO:0044780">
    <property type="term" value="P:bacterial-type flagellum assembly"/>
    <property type="evidence" value="ECO:0007669"/>
    <property type="project" value="InterPro"/>
</dbReference>
<dbReference type="InterPro" id="IPR013377">
    <property type="entry name" value="FlgJ"/>
</dbReference>
<evidence type="ECO:0000313" key="14">
    <source>
        <dbReference type="Proteomes" id="UP000256478"/>
    </source>
</evidence>
<keyword evidence="13" id="KW-0282">Flagellum</keyword>
<evidence type="ECO:0000256" key="11">
    <source>
        <dbReference type="ARBA" id="ARBA00030835"/>
    </source>
</evidence>
<dbReference type="Proteomes" id="UP000256478">
    <property type="component" value="Unassembled WGS sequence"/>
</dbReference>
<dbReference type="Pfam" id="PF10135">
    <property type="entry name" value="Rod-binding"/>
    <property type="match status" value="1"/>
</dbReference>
<dbReference type="SMART" id="SM00047">
    <property type="entry name" value="LYZ2"/>
    <property type="match status" value="1"/>
</dbReference>
<evidence type="ECO:0000313" key="13">
    <source>
        <dbReference type="EMBL" id="REL26030.1"/>
    </source>
</evidence>
<evidence type="ECO:0000256" key="7">
    <source>
        <dbReference type="ARBA" id="ARBA00022795"/>
    </source>
</evidence>